<gene>
    <name evidence="2" type="ORF">H0N91_08430</name>
</gene>
<feature type="domain" description="MobA/VirD2-like nuclease" evidence="1">
    <location>
        <begin position="46"/>
        <end position="145"/>
    </location>
</feature>
<dbReference type="AlphaFoldDB" id="A0A853JPY6"/>
<proteinExistence type="predicted"/>
<name>A0A853JPY6_9FIRM</name>
<dbReference type="InterPro" id="IPR005094">
    <property type="entry name" value="Endonuclease_MobA/VirD2"/>
</dbReference>
<dbReference type="RefSeq" id="WP_180493293.1">
    <property type="nucleotide sequence ID" value="NZ_CAUFHM010000004.1"/>
</dbReference>
<reference evidence="2 3" key="1">
    <citation type="submission" date="2020-07" db="EMBL/GenBank/DDBJ databases">
        <title>Organ Donor 1.</title>
        <authorList>
            <person name="Marsh A.J."/>
            <person name="Azcarate-Peril M.A."/>
        </authorList>
    </citation>
    <scope>NUCLEOTIDE SEQUENCE [LARGE SCALE GENOMIC DNA]</scope>
    <source>
        <strain evidence="2 3">AMC0717</strain>
    </source>
</reference>
<comment type="caution">
    <text evidence="2">The sequence shown here is derived from an EMBL/GenBank/DDBJ whole genome shotgun (WGS) entry which is preliminary data.</text>
</comment>
<evidence type="ECO:0000313" key="3">
    <source>
        <dbReference type="Proteomes" id="UP000586254"/>
    </source>
</evidence>
<accession>A0A853JPY6</accession>
<sequence>MAVIKHIAIKNSNYDAAYDYLTTKHDEFTSKPVLDENGKRIPRESFIIEGINCDPTSFGRECEDLNLRYGKNKKSSEIKAHHYIISFDPRDRDDNGLTPKQAQTLGMEFAQKNFPGHQTLVCTHPDGHNSAGNIHVHIVINSVRAFDVTRQDFMERPGDSFAGHKHHVTKDFLEYLKSETMLMCQQQSFYQVDLLNPAKVRITDREYWAQRRGQAKLDAEAALSSTSDKPPKKYETEKGFLRRVITGTMLDSQSMDDFQKKLFEKYGIEVHESRGSISYLTPDRQKPIRGCSLGTDFEKDFIQRFIVSQHNSYRKPSSKRLDLTAPAQESIGKITDISTCEKAQQSPAYATVVNRSNLQKMAATTNFLVSNGISPDELEALRTASKVHVKETHTALKETEAKLHKVDKMYKSRLTLLKNKNVYKQFLESPNRKKFREEHSAEIMLYEAARKELQELTGQKKSPSLKDIKAERTALYQQKHAQYEAYSEARAHDKELANIEANMNVILDRDKPEITKDKSSL</sequence>
<organism evidence="2 3">
    <name type="scientific">Eubacterium callanderi</name>
    <dbReference type="NCBI Taxonomy" id="53442"/>
    <lineage>
        <taxon>Bacteria</taxon>
        <taxon>Bacillati</taxon>
        <taxon>Bacillota</taxon>
        <taxon>Clostridia</taxon>
        <taxon>Eubacteriales</taxon>
        <taxon>Eubacteriaceae</taxon>
        <taxon>Eubacterium</taxon>
    </lineage>
</organism>
<protein>
    <submittedName>
        <fullName evidence="2">Relaxase/mobilization nuclease domain-containing protein</fullName>
    </submittedName>
</protein>
<evidence type="ECO:0000259" key="1">
    <source>
        <dbReference type="Pfam" id="PF03432"/>
    </source>
</evidence>
<dbReference type="EMBL" id="JACCKS010000008">
    <property type="protein sequence ID" value="NZA38170.1"/>
    <property type="molecule type" value="Genomic_DNA"/>
</dbReference>
<dbReference type="Proteomes" id="UP000586254">
    <property type="component" value="Unassembled WGS sequence"/>
</dbReference>
<evidence type="ECO:0000313" key="2">
    <source>
        <dbReference type="EMBL" id="NZA38170.1"/>
    </source>
</evidence>
<dbReference type="Pfam" id="PF03432">
    <property type="entry name" value="Relaxase"/>
    <property type="match status" value="1"/>
</dbReference>